<dbReference type="KEGG" id="hhsr:HSR6_0216"/>
<dbReference type="PRINTS" id="PR00081">
    <property type="entry name" value="GDHRDH"/>
</dbReference>
<keyword evidence="6" id="KW-1185">Reference proteome</keyword>
<accession>A0A1D8S272</accession>
<dbReference type="PANTHER" id="PTHR24321">
    <property type="entry name" value="DEHYDROGENASES, SHORT CHAIN"/>
    <property type="match status" value="1"/>
</dbReference>
<dbReference type="FunFam" id="3.40.50.720:FF:000084">
    <property type="entry name" value="Short-chain dehydrogenase reductase"/>
    <property type="match status" value="1"/>
</dbReference>
<dbReference type="Proteomes" id="UP000185608">
    <property type="component" value="Chromosome"/>
</dbReference>
<dbReference type="Proteomes" id="UP000186165">
    <property type="component" value="Chromosome"/>
</dbReference>
<dbReference type="EMBL" id="CP016070">
    <property type="protein sequence ID" value="AOW79431.1"/>
    <property type="molecule type" value="Genomic_DNA"/>
</dbReference>
<dbReference type="PATRIC" id="fig|1855411.3.peg.223"/>
<keyword evidence="2 3" id="KW-0560">Oxidoreductase</keyword>
<dbReference type="PROSITE" id="PS00061">
    <property type="entry name" value="ADH_SHORT"/>
    <property type="match status" value="1"/>
</dbReference>
<gene>
    <name evidence="4" type="primary">fabG</name>
    <name evidence="4" type="ORF">HSR6_0216</name>
    <name evidence="3" type="ORF">HTSR_0229</name>
</gene>
<dbReference type="KEGG" id="halh:HTSR_0229"/>
<dbReference type="STRING" id="1873524.HSR6_0216"/>
<dbReference type="AlphaFoldDB" id="A0A1D8S272"/>
<dbReference type="SUPFAM" id="SSF51735">
    <property type="entry name" value="NAD(P)-binding Rossmann-fold domains"/>
    <property type="match status" value="1"/>
</dbReference>
<dbReference type="PANTHER" id="PTHR24321:SF8">
    <property type="entry name" value="ESTRADIOL 17-BETA-DEHYDROGENASE 8-RELATED"/>
    <property type="match status" value="1"/>
</dbReference>
<evidence type="ECO:0000313" key="6">
    <source>
        <dbReference type="Proteomes" id="UP000186165"/>
    </source>
</evidence>
<dbReference type="PRINTS" id="PR00080">
    <property type="entry name" value="SDRFAMILY"/>
</dbReference>
<reference evidence="4" key="3">
    <citation type="journal article" date="2017" name="ISME J.">
        <title>Discovery of anaerobic lithoheterotrophic haloarchaea, ubiquitous in hypersaline habitats.</title>
        <authorList>
            <person name="Sorokin D.Y."/>
            <person name="Messina E."/>
            <person name="Smedile F."/>
            <person name="Roman P."/>
            <person name="Damste J.S.S."/>
            <person name="Ciordia S."/>
            <person name="Mena M.C."/>
            <person name="Ferrer M."/>
            <person name="Golyshin P.N."/>
            <person name="Kublanov I.V."/>
            <person name="Samarov N.I."/>
            <person name="Toshchakov S.V."/>
            <person name="La Cono V."/>
            <person name="Yakimov M.M."/>
        </authorList>
    </citation>
    <scope>NUCLEOTIDE SEQUENCE</scope>
    <source>
        <strain evidence="4">HSR6</strain>
    </source>
</reference>
<evidence type="ECO:0000313" key="4">
    <source>
        <dbReference type="EMBL" id="APE94684.1"/>
    </source>
</evidence>
<dbReference type="InterPro" id="IPR002347">
    <property type="entry name" value="SDR_fam"/>
</dbReference>
<dbReference type="GO" id="GO:0004316">
    <property type="term" value="F:3-oxoacyl-[acyl-carrier-protein] reductase (NADPH) activity"/>
    <property type="evidence" value="ECO:0007669"/>
    <property type="project" value="UniProtKB-EC"/>
</dbReference>
<dbReference type="InterPro" id="IPR020904">
    <property type="entry name" value="Sc_DH/Rdtase_CS"/>
</dbReference>
<dbReference type="Gene3D" id="3.40.50.720">
    <property type="entry name" value="NAD(P)-binding Rossmann-like Domain"/>
    <property type="match status" value="1"/>
</dbReference>
<name>A0A1D8S272_9EURY</name>
<organism evidence="3 5">
    <name type="scientific">Halodesulfurarchaeum formicicum</name>
    <dbReference type="NCBI Taxonomy" id="1873524"/>
    <lineage>
        <taxon>Archaea</taxon>
        <taxon>Methanobacteriati</taxon>
        <taxon>Methanobacteriota</taxon>
        <taxon>Stenosarchaea group</taxon>
        <taxon>Halobacteria</taxon>
        <taxon>Halobacteriales</taxon>
        <taxon>Halobacteriaceae</taxon>
        <taxon>Halodesulfurarchaeum</taxon>
    </lineage>
</organism>
<dbReference type="Pfam" id="PF13561">
    <property type="entry name" value="adh_short_C2"/>
    <property type="match status" value="1"/>
</dbReference>
<protein>
    <submittedName>
        <fullName evidence="3">Short-chain dehydrogenase/reductase SDR</fullName>
        <ecNumber evidence="3">1.1.1.100</ecNumber>
    </submittedName>
</protein>
<evidence type="ECO:0000313" key="3">
    <source>
        <dbReference type="EMBL" id="AOW79431.1"/>
    </source>
</evidence>
<sequence length="260" mass="27420">MTGAARGVGRKTAERYAEAGADVIVTDICSEISTLPYDLGTRADLERTADLVRDTGSEALVIPVDVRDASAVRDAVETGVDRFGHIDFLAANAGVWDSRPFADVDEALFELVIDTNLKGAWLSAKYIARQAIQHEKQASIVITSSILGQVGAAWSAHYSASKHGIIGFTKSLALELGEYGIRANVVSPTGIDTPMVEKMVESLGTEPFDRISGPVGPMNLLDGNLLDPQDVAEAHLWLASDASGAVTGAVLPIDAGMTAK</sequence>
<reference evidence="6" key="2">
    <citation type="submission" date="2016-08" db="EMBL/GenBank/DDBJ databases">
        <title>Discovery of first anaerobic lithoheterotrophic haloarchae widely represented in hypersaline habitats.</title>
        <authorList>
            <person name="Sorokin D.Y."/>
            <person name="Kublanov I.V."/>
            <person name="Roman P."/>
            <person name="Sinninghe Damste J.S."/>
            <person name="Golyshin P.N."/>
            <person name="Rojo D."/>
            <person name="Ciordia S."/>
            <person name="Mena Md.C."/>
            <person name="Ferrer M."/>
            <person name="Smedile F."/>
            <person name="Messina E."/>
            <person name="La Cono V."/>
            <person name="Yakimov M.M."/>
        </authorList>
    </citation>
    <scope>NUCLEOTIDE SEQUENCE [LARGE SCALE GENOMIC DNA]</scope>
    <source>
        <strain evidence="6">HSR6</strain>
    </source>
</reference>
<dbReference type="EC" id="1.1.1.100" evidence="3"/>
<evidence type="ECO:0000256" key="1">
    <source>
        <dbReference type="ARBA" id="ARBA00006484"/>
    </source>
</evidence>
<dbReference type="InterPro" id="IPR036291">
    <property type="entry name" value="NAD(P)-bd_dom_sf"/>
</dbReference>
<evidence type="ECO:0000256" key="2">
    <source>
        <dbReference type="ARBA" id="ARBA00023002"/>
    </source>
</evidence>
<dbReference type="EMBL" id="CP016804">
    <property type="protein sequence ID" value="APE94684.1"/>
    <property type="molecule type" value="Genomic_DNA"/>
</dbReference>
<reference evidence="3 5" key="1">
    <citation type="submission" date="2016-06" db="EMBL/GenBank/DDBJ databases">
        <title>Discovery of anaerobic lithoheterotrophic haloarchaeon capable of sulfur respiration by hydrogen and formate.</title>
        <authorList>
            <person name="Sorokin D.Y."/>
            <person name="Kublanov I.V."/>
            <person name="Roman P."/>
            <person name="Sinninghe Damste J.S."/>
            <person name="Golyshin P.N."/>
            <person name="Rojo D."/>
            <person name="Ciordia S."/>
            <person name="Mena Md.C."/>
            <person name="Ferrer M."/>
            <person name="Smedile F."/>
            <person name="Messina E."/>
            <person name="La Cono V."/>
            <person name="Yakimov M.M."/>
        </authorList>
    </citation>
    <scope>NUCLEOTIDE SEQUENCE [LARGE SCALE GENOMIC DNA]</scope>
    <source>
        <strain evidence="3 5">HTSR1</strain>
    </source>
</reference>
<comment type="similarity">
    <text evidence="1">Belongs to the short-chain dehydrogenases/reductases (SDR) family.</text>
</comment>
<dbReference type="CDD" id="cd05233">
    <property type="entry name" value="SDR_c"/>
    <property type="match status" value="1"/>
</dbReference>
<accession>A0A1J1A996</accession>
<evidence type="ECO:0000313" key="5">
    <source>
        <dbReference type="Proteomes" id="UP000185608"/>
    </source>
</evidence>
<proteinExistence type="inferred from homology"/>